<reference evidence="3" key="1">
    <citation type="journal article" date="2020" name="mSystems">
        <title>Genome- and Community-Level Interaction Insights into Carbon Utilization and Element Cycling Functions of Hydrothermarchaeota in Hydrothermal Sediment.</title>
        <authorList>
            <person name="Zhou Z."/>
            <person name="Liu Y."/>
            <person name="Xu W."/>
            <person name="Pan J."/>
            <person name="Luo Z.H."/>
            <person name="Li M."/>
        </authorList>
    </citation>
    <scope>NUCLEOTIDE SEQUENCE [LARGE SCALE GENOMIC DNA]</scope>
    <source>
        <strain evidence="3">SpSt-548</strain>
    </source>
</reference>
<evidence type="ECO:0000259" key="2">
    <source>
        <dbReference type="PROSITE" id="PS51388"/>
    </source>
</evidence>
<organism evidence="3">
    <name type="scientific">Desulfobacca acetoxidans</name>
    <dbReference type="NCBI Taxonomy" id="60893"/>
    <lineage>
        <taxon>Bacteria</taxon>
        <taxon>Pseudomonadati</taxon>
        <taxon>Thermodesulfobacteriota</taxon>
        <taxon>Desulfobaccia</taxon>
        <taxon>Desulfobaccales</taxon>
        <taxon>Desulfobaccaceae</taxon>
        <taxon>Desulfobacca</taxon>
    </lineage>
</organism>
<dbReference type="InterPro" id="IPR020850">
    <property type="entry name" value="GED_dom"/>
</dbReference>
<gene>
    <name evidence="3" type="ORF">ENT08_10535</name>
</gene>
<dbReference type="PROSITE" id="PS51388">
    <property type="entry name" value="GED"/>
    <property type="match status" value="1"/>
</dbReference>
<accession>A0A7V4GA20</accession>
<comment type="caution">
    <text evidence="3">The sequence shown here is derived from an EMBL/GenBank/DDBJ whole genome shotgun (WGS) entry which is preliminary data.</text>
</comment>
<sequence>MVTDLFTILEQKLEAVLGQFEAQKQVNAQLQEALAARDKALAAKEQALKEAEAALEQITREKELVRQRIDKILNRLKILDLGESA</sequence>
<dbReference type="AlphaFoldDB" id="A0A7V4GA20"/>
<name>A0A7V4GA20_9BACT</name>
<feature type="domain" description="GED" evidence="2">
    <location>
        <begin position="1"/>
        <end position="63"/>
    </location>
</feature>
<protein>
    <recommendedName>
        <fullName evidence="2">GED domain-containing protein</fullName>
    </recommendedName>
</protein>
<proteinExistence type="predicted"/>
<evidence type="ECO:0000256" key="1">
    <source>
        <dbReference type="SAM" id="Coils"/>
    </source>
</evidence>
<dbReference type="Gene3D" id="1.20.5.340">
    <property type="match status" value="1"/>
</dbReference>
<evidence type="ECO:0000313" key="3">
    <source>
        <dbReference type="EMBL" id="HGS06147.1"/>
    </source>
</evidence>
<feature type="coiled-coil region" evidence="1">
    <location>
        <begin position="30"/>
        <end position="75"/>
    </location>
</feature>
<keyword evidence="1" id="KW-0175">Coiled coil</keyword>
<dbReference type="EMBL" id="DSXI01000625">
    <property type="protein sequence ID" value="HGS06147.1"/>
    <property type="molecule type" value="Genomic_DNA"/>
</dbReference>